<dbReference type="AlphaFoldDB" id="A0A6A7WDG4"/>
<sequence length="95" mass="11011">MTTKKPFFFAFSVISFTLKHFPIIPCIFQKKNISLHKKRRIIKTRRLSMDLFDSKRQERLEAARKASVASKEAARKFLIEAGILLPNGEVAPHLR</sequence>
<dbReference type="OrthoDB" id="1078371at2"/>
<keyword evidence="1" id="KW-0472">Membrane</keyword>
<accession>A0A6A7WDG4</accession>
<protein>
    <submittedName>
        <fullName evidence="2">Uncharacterized protein</fullName>
    </submittedName>
</protein>
<gene>
    <name evidence="2" type="ORF">F7D20_11265</name>
</gene>
<evidence type="ECO:0000313" key="2">
    <source>
        <dbReference type="EMBL" id="MQP12519.1"/>
    </source>
</evidence>
<evidence type="ECO:0000256" key="1">
    <source>
        <dbReference type="SAM" id="Phobius"/>
    </source>
</evidence>
<feature type="transmembrane region" description="Helical" evidence="1">
    <location>
        <begin position="6"/>
        <end position="28"/>
    </location>
</feature>
<dbReference type="EMBL" id="VZAD01000085">
    <property type="protein sequence ID" value="MQP12519.1"/>
    <property type="molecule type" value="Genomic_DNA"/>
</dbReference>
<keyword evidence="1" id="KW-0812">Transmembrane</keyword>
<reference evidence="2 3" key="1">
    <citation type="submission" date="2019-09" db="EMBL/GenBank/DDBJ databases">
        <title>Distinct polysaccharide growth profiles of human intestinal Prevotella copri isolates.</title>
        <authorList>
            <person name="Fehlner-Peach H."/>
            <person name="Magnabosco C."/>
            <person name="Raghavan V."/>
            <person name="Scher J.U."/>
            <person name="Tett A."/>
            <person name="Cox L.M."/>
            <person name="Gottsegen C."/>
            <person name="Watters A."/>
            <person name="Wiltshire- Gordon J.D."/>
            <person name="Segata N."/>
            <person name="Bonneau R."/>
            <person name="Littman D.R."/>
        </authorList>
    </citation>
    <scope>NUCLEOTIDE SEQUENCE [LARGE SCALE GENOMIC DNA]</scope>
    <source>
        <strain evidence="3">iAQ1173</strain>
    </source>
</reference>
<name>A0A6A7WDG4_9BACT</name>
<comment type="caution">
    <text evidence="2">The sequence shown here is derived from an EMBL/GenBank/DDBJ whole genome shotgun (WGS) entry which is preliminary data.</text>
</comment>
<organism evidence="2 3">
    <name type="scientific">Segatella copri</name>
    <dbReference type="NCBI Taxonomy" id="165179"/>
    <lineage>
        <taxon>Bacteria</taxon>
        <taxon>Pseudomonadati</taxon>
        <taxon>Bacteroidota</taxon>
        <taxon>Bacteroidia</taxon>
        <taxon>Bacteroidales</taxon>
        <taxon>Prevotellaceae</taxon>
        <taxon>Segatella</taxon>
    </lineage>
</organism>
<evidence type="ECO:0000313" key="3">
    <source>
        <dbReference type="Proteomes" id="UP000384372"/>
    </source>
</evidence>
<dbReference type="Proteomes" id="UP000384372">
    <property type="component" value="Unassembled WGS sequence"/>
</dbReference>
<proteinExistence type="predicted"/>
<keyword evidence="1" id="KW-1133">Transmembrane helix</keyword>
<dbReference type="RefSeq" id="WP_158464112.1">
    <property type="nucleotide sequence ID" value="NZ_VZAD01000085.1"/>
</dbReference>
<keyword evidence="3" id="KW-1185">Reference proteome</keyword>